<protein>
    <submittedName>
        <fullName evidence="2">Uncharacterized protein</fullName>
    </submittedName>
</protein>
<evidence type="ECO:0000313" key="2">
    <source>
        <dbReference type="EMBL" id="SIS30108.1"/>
    </source>
</evidence>
<dbReference type="AlphaFoldDB" id="A0A1N7HZF5"/>
<name>A0A1N7HZF5_9FLAO</name>
<evidence type="ECO:0000313" key="3">
    <source>
        <dbReference type="Proteomes" id="UP000186373"/>
    </source>
</evidence>
<proteinExistence type="predicted"/>
<accession>A0A1N7HZF5</accession>
<organism evidence="2 3">
    <name type="scientific">Chryseobacterium shigense</name>
    <dbReference type="NCBI Taxonomy" id="297244"/>
    <lineage>
        <taxon>Bacteria</taxon>
        <taxon>Pseudomonadati</taxon>
        <taxon>Bacteroidota</taxon>
        <taxon>Flavobacteriia</taxon>
        <taxon>Flavobacteriales</taxon>
        <taxon>Weeksellaceae</taxon>
        <taxon>Chryseobacterium group</taxon>
        <taxon>Chryseobacterium</taxon>
    </lineage>
</organism>
<sequence length="59" mass="6846">MDELLRLISAVLNQNQAINEEVKKLLLTRPMHSSHLAELTRLLKENENILSLLRDRIPT</sequence>
<gene>
    <name evidence="2" type="ORF">SAMN05421639_101714</name>
</gene>
<dbReference type="EMBL" id="FTNY01000001">
    <property type="protein sequence ID" value="SIS30108.1"/>
    <property type="molecule type" value="Genomic_DNA"/>
</dbReference>
<evidence type="ECO:0000256" key="1">
    <source>
        <dbReference type="SAM" id="Coils"/>
    </source>
</evidence>
<dbReference type="Proteomes" id="UP000186373">
    <property type="component" value="Unassembled WGS sequence"/>
</dbReference>
<keyword evidence="1" id="KW-0175">Coiled coil</keyword>
<reference evidence="3" key="1">
    <citation type="submission" date="2017-01" db="EMBL/GenBank/DDBJ databases">
        <authorList>
            <person name="Varghese N."/>
            <person name="Submissions S."/>
        </authorList>
    </citation>
    <scope>NUCLEOTIDE SEQUENCE [LARGE SCALE GENOMIC DNA]</scope>
    <source>
        <strain evidence="3">DSM 17126</strain>
    </source>
</reference>
<feature type="coiled-coil region" evidence="1">
    <location>
        <begin position="1"/>
        <end position="56"/>
    </location>
</feature>
<keyword evidence="3" id="KW-1185">Reference proteome</keyword>